<sequence length="87" mass="10087">MNKNCKLQMVKHIISIPNLNSNRVPSPPQKVTFLLGIPYCRQIIKNQIHLIHLINSLFQQLKTISRQWLRLTQKDLTLIGVHLKPIG</sequence>
<keyword evidence="1" id="KW-0472">Membrane</keyword>
<evidence type="ECO:0000313" key="1">
    <source>
        <dbReference type="EMBL" id="MBX26940.1"/>
    </source>
</evidence>
<accession>A0A2P2M9M8</accession>
<protein>
    <submittedName>
        <fullName evidence="1">Transmembrane 9 superfamily member</fullName>
    </submittedName>
</protein>
<proteinExistence type="predicted"/>
<dbReference type="EMBL" id="GGEC01046456">
    <property type="protein sequence ID" value="MBX26940.1"/>
    <property type="molecule type" value="Transcribed_RNA"/>
</dbReference>
<name>A0A2P2M9M8_RHIMU</name>
<keyword evidence="1" id="KW-0812">Transmembrane</keyword>
<organism evidence="1">
    <name type="scientific">Rhizophora mucronata</name>
    <name type="common">Asiatic mangrove</name>
    <dbReference type="NCBI Taxonomy" id="61149"/>
    <lineage>
        <taxon>Eukaryota</taxon>
        <taxon>Viridiplantae</taxon>
        <taxon>Streptophyta</taxon>
        <taxon>Embryophyta</taxon>
        <taxon>Tracheophyta</taxon>
        <taxon>Spermatophyta</taxon>
        <taxon>Magnoliopsida</taxon>
        <taxon>eudicotyledons</taxon>
        <taxon>Gunneridae</taxon>
        <taxon>Pentapetalae</taxon>
        <taxon>rosids</taxon>
        <taxon>fabids</taxon>
        <taxon>Malpighiales</taxon>
        <taxon>Rhizophoraceae</taxon>
        <taxon>Rhizophora</taxon>
    </lineage>
</organism>
<reference evidence="1" key="1">
    <citation type="submission" date="2018-02" db="EMBL/GenBank/DDBJ databases">
        <title>Rhizophora mucronata_Transcriptome.</title>
        <authorList>
            <person name="Meera S.P."/>
            <person name="Sreeshan A."/>
            <person name="Augustine A."/>
        </authorList>
    </citation>
    <scope>NUCLEOTIDE SEQUENCE</scope>
    <source>
        <tissue evidence="1">Leaf</tissue>
    </source>
</reference>
<dbReference type="AlphaFoldDB" id="A0A2P2M9M8"/>